<dbReference type="EMBL" id="JAEOAH010000042">
    <property type="protein sequence ID" value="MBK3496884.1"/>
    <property type="molecule type" value="Genomic_DNA"/>
</dbReference>
<evidence type="ECO:0000256" key="1">
    <source>
        <dbReference type="SAM" id="Phobius"/>
    </source>
</evidence>
<gene>
    <name evidence="2" type="ORF">JFL43_18855</name>
</gene>
<name>A0ABS1HBQ9_9BACL</name>
<reference evidence="2 3" key="1">
    <citation type="submission" date="2020-12" db="EMBL/GenBank/DDBJ databases">
        <title>YIM B01967 draft genome.</title>
        <authorList>
            <person name="Yan X."/>
        </authorList>
    </citation>
    <scope>NUCLEOTIDE SEQUENCE [LARGE SCALE GENOMIC DNA]</scope>
    <source>
        <strain evidence="2 3">YIM B01967</strain>
    </source>
</reference>
<evidence type="ECO:0000313" key="2">
    <source>
        <dbReference type="EMBL" id="MBK3496884.1"/>
    </source>
</evidence>
<keyword evidence="1" id="KW-0812">Transmembrane</keyword>
<keyword evidence="1" id="KW-1133">Transmembrane helix</keyword>
<organism evidence="2 3">
    <name type="scientific">Viridibacillus soli</name>
    <dbReference type="NCBI Taxonomy" id="2798301"/>
    <lineage>
        <taxon>Bacteria</taxon>
        <taxon>Bacillati</taxon>
        <taxon>Bacillota</taxon>
        <taxon>Bacilli</taxon>
        <taxon>Bacillales</taxon>
        <taxon>Caryophanaceae</taxon>
        <taxon>Viridibacillus</taxon>
    </lineage>
</organism>
<dbReference type="RefSeq" id="WP_200750229.1">
    <property type="nucleotide sequence ID" value="NZ_JAEOAH010000042.1"/>
</dbReference>
<protein>
    <submittedName>
        <fullName evidence="2">Uncharacterized protein</fullName>
    </submittedName>
</protein>
<feature type="transmembrane region" description="Helical" evidence="1">
    <location>
        <begin position="33"/>
        <end position="55"/>
    </location>
</feature>
<feature type="transmembrane region" description="Helical" evidence="1">
    <location>
        <begin position="9"/>
        <end position="27"/>
    </location>
</feature>
<keyword evidence="1" id="KW-0472">Membrane</keyword>
<dbReference type="Proteomes" id="UP000618943">
    <property type="component" value="Unassembled WGS sequence"/>
</dbReference>
<accession>A0ABS1HBQ9</accession>
<evidence type="ECO:0000313" key="3">
    <source>
        <dbReference type="Proteomes" id="UP000618943"/>
    </source>
</evidence>
<comment type="caution">
    <text evidence="2">The sequence shown here is derived from an EMBL/GenBank/DDBJ whole genome shotgun (WGS) entry which is preliminary data.</text>
</comment>
<sequence length="67" mass="7786">MFKNVSKSQFFLSPFFVIICFLQSYNHWGEKQILSLVFLISGILLFTIAIINVIVYKKRQSGLNKVD</sequence>
<keyword evidence="3" id="KW-1185">Reference proteome</keyword>
<proteinExistence type="predicted"/>